<accession>A0A7Z9BV66</accession>
<evidence type="ECO:0000313" key="2">
    <source>
        <dbReference type="Proteomes" id="UP000184550"/>
    </source>
</evidence>
<comment type="caution">
    <text evidence="1">The sequence shown here is derived from an EMBL/GenBank/DDBJ whole genome shotgun (WGS) entry which is preliminary data.</text>
</comment>
<keyword evidence="2" id="KW-1185">Reference proteome</keyword>
<gene>
    <name evidence="1" type="ORF">PL8927_630040</name>
</gene>
<proteinExistence type="predicted"/>
<dbReference type="RefSeq" id="WP_083622441.1">
    <property type="nucleotide sequence ID" value="NZ_LR734871.1"/>
</dbReference>
<dbReference type="EMBL" id="CZCU02000139">
    <property type="protein sequence ID" value="VXD19434.1"/>
    <property type="molecule type" value="Genomic_DNA"/>
</dbReference>
<protein>
    <submittedName>
        <fullName evidence="1">Uncharacterized protein</fullName>
    </submittedName>
</protein>
<sequence length="69" mass="8014">MGKKVMKFINRVNFKKGKSVFMKNPQLLVDWGKRELRTCDSIYNLTGQDLLTHLPLDRYGNKVDCLANL</sequence>
<evidence type="ECO:0000313" key="1">
    <source>
        <dbReference type="EMBL" id="VXD19434.1"/>
    </source>
</evidence>
<organism evidence="1 2">
    <name type="scientific">Planktothrix serta PCC 8927</name>
    <dbReference type="NCBI Taxonomy" id="671068"/>
    <lineage>
        <taxon>Bacteria</taxon>
        <taxon>Bacillati</taxon>
        <taxon>Cyanobacteriota</taxon>
        <taxon>Cyanophyceae</taxon>
        <taxon>Oscillatoriophycideae</taxon>
        <taxon>Oscillatoriales</taxon>
        <taxon>Microcoleaceae</taxon>
        <taxon>Planktothrix</taxon>
    </lineage>
</organism>
<dbReference type="AlphaFoldDB" id="A0A7Z9BV66"/>
<reference evidence="1" key="1">
    <citation type="submission" date="2019-10" db="EMBL/GenBank/DDBJ databases">
        <authorList>
            <consortium name="Genoscope - CEA"/>
            <person name="William W."/>
        </authorList>
    </citation>
    <scope>NUCLEOTIDE SEQUENCE [LARGE SCALE GENOMIC DNA]</scope>
    <source>
        <strain evidence="1">BBR_PRJEB10992</strain>
    </source>
</reference>
<name>A0A7Z9BV66_9CYAN</name>
<dbReference type="Proteomes" id="UP000184550">
    <property type="component" value="Unassembled WGS sequence"/>
</dbReference>